<sequence length="446" mass="54378">MYNFISPYVLISNKFLRSFKKQTSFFLSIFFFIFRIASFFLEIRKKNKRNFKLCLEKIDELYSVFFTKSLTNNIKGAEFSFFIRNEKEIGISISNGDNFGNETDISTSYTDKYSRMTSFNWKNFYTGNGLNFLVVKAREVFISFKIIGFFFCKFFLKEKKDLKVNFFKQTKIEIFKNNNSLKNNICDLILRENRNRFSLFDLIFEIFEEKIQIKGIFTKKQTNWLKFDLYQQKISLFNWKIKNFAKRILYLDKIFLSERNFFFLYHIFSFFNNKSFIKWKNFLEWNSISIQNIFNELSNFSQFFLNFFKTEALSDFKKKNSSDINLFLNRLVFIENFQTNYKIIHLKKKILFWTKKNIFLFKKYKIFYHVSSNILFFFFQTCKFIFVESSIYSEYIFSKKNCDMKSHENLNKKKKPKYMIFKKKKLFQSSPKILQSGQSENYFDFK</sequence>
<proteinExistence type="predicted"/>
<dbReference type="EMBL" id="CP003682">
    <property type="protein sequence ID" value="AFP65674.1"/>
    <property type="molecule type" value="Genomic_DNA"/>
</dbReference>
<organism evidence="2 3">
    <name type="scientific">Chroomonas mesostigmatica CCMP1168</name>
    <dbReference type="NCBI Taxonomy" id="1195612"/>
    <lineage>
        <taxon>Eukaryota</taxon>
        <taxon>Cryptophyceae</taxon>
        <taxon>Pyrenomonadales</taxon>
        <taxon>Chroomonadaceae</taxon>
        <taxon>Chroomonas</taxon>
    </lineage>
</organism>
<geneLocation type="nucleomorph" evidence="2"/>
<gene>
    <name evidence="2" type="ORF">CMESO_530</name>
</gene>
<evidence type="ECO:0000256" key="1">
    <source>
        <dbReference type="SAM" id="Phobius"/>
    </source>
</evidence>
<keyword evidence="2" id="KW-0542">Nucleomorph</keyword>
<keyword evidence="1" id="KW-1133">Transmembrane helix</keyword>
<keyword evidence="1" id="KW-0812">Transmembrane</keyword>
<evidence type="ECO:0000313" key="3">
    <source>
        <dbReference type="Proteomes" id="UP000243348"/>
    </source>
</evidence>
<dbReference type="AlphaFoldDB" id="J7G3N2"/>
<protein>
    <submittedName>
        <fullName evidence="2">Uncharacterized protein</fullName>
    </submittedName>
</protein>
<reference evidence="2 3" key="1">
    <citation type="journal article" date="2012" name="Genome Biol. Evol.">
        <title>Nucleomorph genome sequence of the cryptophyte alga Chroomonas mesostigmatica CCMP1168 reveals lineage-specific gene loss and genome complexity.</title>
        <authorList>
            <person name="Moore C.E."/>
            <person name="Curtis B."/>
            <person name="Mills T."/>
            <person name="Tanifuji G."/>
            <person name="Archibald J.M."/>
        </authorList>
    </citation>
    <scope>NUCLEOTIDE SEQUENCE [LARGE SCALE GENOMIC DNA]</scope>
    <source>
        <strain evidence="2 3">CCMP1168</strain>
    </source>
</reference>
<keyword evidence="1" id="KW-0472">Membrane</keyword>
<name>J7G3N2_9CRYP</name>
<evidence type="ECO:0000313" key="2">
    <source>
        <dbReference type="EMBL" id="AFP65674.1"/>
    </source>
</evidence>
<accession>J7G3N2</accession>
<feature type="transmembrane region" description="Helical" evidence="1">
    <location>
        <begin position="25"/>
        <end position="43"/>
    </location>
</feature>
<dbReference type="Proteomes" id="UP000243348">
    <property type="component" value="Nucleomorph 3"/>
</dbReference>